<keyword evidence="4" id="KW-1185">Reference proteome</keyword>
<evidence type="ECO:0000313" key="4">
    <source>
        <dbReference type="Proteomes" id="UP000622552"/>
    </source>
</evidence>
<dbReference type="EMBL" id="JADOUF010000001">
    <property type="protein sequence ID" value="MBG6136270.1"/>
    <property type="molecule type" value="Genomic_DNA"/>
</dbReference>
<dbReference type="Proteomes" id="UP000622552">
    <property type="component" value="Unassembled WGS sequence"/>
</dbReference>
<dbReference type="RefSeq" id="WP_197003267.1">
    <property type="nucleotide sequence ID" value="NZ_BONS01000036.1"/>
</dbReference>
<evidence type="ECO:0000256" key="1">
    <source>
        <dbReference type="SAM" id="Phobius"/>
    </source>
</evidence>
<protein>
    <recommendedName>
        <fullName evidence="2">Putative Flp pilus-assembly TadG-like N-terminal domain-containing protein</fullName>
    </recommendedName>
</protein>
<feature type="domain" description="Putative Flp pilus-assembly TadG-like N-terminal" evidence="2">
    <location>
        <begin position="17"/>
        <end position="60"/>
    </location>
</feature>
<evidence type="ECO:0000313" key="3">
    <source>
        <dbReference type="EMBL" id="MBG6136270.1"/>
    </source>
</evidence>
<comment type="caution">
    <text evidence="3">The sequence shown here is derived from an EMBL/GenBank/DDBJ whole genome shotgun (WGS) entry which is preliminary data.</text>
</comment>
<dbReference type="InterPro" id="IPR028087">
    <property type="entry name" value="Tad_N"/>
</dbReference>
<keyword evidence="1" id="KW-0812">Transmembrane</keyword>
<dbReference type="Pfam" id="PF13400">
    <property type="entry name" value="Tad"/>
    <property type="match status" value="1"/>
</dbReference>
<keyword evidence="1" id="KW-1133">Transmembrane helix</keyword>
<organism evidence="3 4">
    <name type="scientific">Longispora fulva</name>
    <dbReference type="NCBI Taxonomy" id="619741"/>
    <lineage>
        <taxon>Bacteria</taxon>
        <taxon>Bacillati</taxon>
        <taxon>Actinomycetota</taxon>
        <taxon>Actinomycetes</taxon>
        <taxon>Micromonosporales</taxon>
        <taxon>Micromonosporaceae</taxon>
        <taxon>Longispora</taxon>
    </lineage>
</organism>
<dbReference type="AlphaFoldDB" id="A0A8J7GE97"/>
<proteinExistence type="predicted"/>
<accession>A0A8J7GE97</accession>
<sequence>MRSRVKAQPAGDAGVVSVTMACVGMIVVLMAAILLGGGSVFAARTRAYDLAAEAARAGAQHIDLAAYRAGGVLRLDPGPAVAAARRYLAAAGAQGQVMVAGLMVTVTATSVQRTPMLAVFGRPTVLVTATASATPSTGGDP</sequence>
<reference evidence="3" key="1">
    <citation type="submission" date="2020-11" db="EMBL/GenBank/DDBJ databases">
        <title>Sequencing the genomes of 1000 actinobacteria strains.</title>
        <authorList>
            <person name="Klenk H.-P."/>
        </authorList>
    </citation>
    <scope>NUCLEOTIDE SEQUENCE</scope>
    <source>
        <strain evidence="3">DSM 45356</strain>
    </source>
</reference>
<name>A0A8J7GE97_9ACTN</name>
<keyword evidence="1" id="KW-0472">Membrane</keyword>
<gene>
    <name evidence="3" type="ORF">IW245_002464</name>
</gene>
<evidence type="ECO:0000259" key="2">
    <source>
        <dbReference type="Pfam" id="PF13400"/>
    </source>
</evidence>
<feature type="transmembrane region" description="Helical" evidence="1">
    <location>
        <begin position="15"/>
        <end position="36"/>
    </location>
</feature>